<protein>
    <submittedName>
        <fullName evidence="1">Uncharacterized protein</fullName>
    </submittedName>
</protein>
<sequence length="145" mass="17110">MFADCESHPENLLPVQRSECAKPMVGFHSSAQDDKLTVIYQKQFVGHEEASPTIRWKKTRQARLSKHSIQLLQPLEEDGYGSHRRFGFWKMYLILRTQIEQIGEQFDKHFTTLEQHHSSSIQHISREFAELQDYYLQDRDGSDEE</sequence>
<accession>A0ABR2LN20</accession>
<proteinExistence type="predicted"/>
<evidence type="ECO:0000313" key="2">
    <source>
        <dbReference type="Proteomes" id="UP001412067"/>
    </source>
</evidence>
<organism evidence="1 2">
    <name type="scientific">Platanthera guangdongensis</name>
    <dbReference type="NCBI Taxonomy" id="2320717"/>
    <lineage>
        <taxon>Eukaryota</taxon>
        <taxon>Viridiplantae</taxon>
        <taxon>Streptophyta</taxon>
        <taxon>Embryophyta</taxon>
        <taxon>Tracheophyta</taxon>
        <taxon>Spermatophyta</taxon>
        <taxon>Magnoliopsida</taxon>
        <taxon>Liliopsida</taxon>
        <taxon>Asparagales</taxon>
        <taxon>Orchidaceae</taxon>
        <taxon>Orchidoideae</taxon>
        <taxon>Orchideae</taxon>
        <taxon>Orchidinae</taxon>
        <taxon>Platanthera</taxon>
    </lineage>
</organism>
<keyword evidence="2" id="KW-1185">Reference proteome</keyword>
<name>A0ABR2LN20_9ASPA</name>
<reference evidence="1 2" key="1">
    <citation type="journal article" date="2022" name="Nat. Plants">
        <title>Genomes of leafy and leafless Platanthera orchids illuminate the evolution of mycoheterotrophy.</title>
        <authorList>
            <person name="Li M.H."/>
            <person name="Liu K.W."/>
            <person name="Li Z."/>
            <person name="Lu H.C."/>
            <person name="Ye Q.L."/>
            <person name="Zhang D."/>
            <person name="Wang J.Y."/>
            <person name="Li Y.F."/>
            <person name="Zhong Z.M."/>
            <person name="Liu X."/>
            <person name="Yu X."/>
            <person name="Liu D.K."/>
            <person name="Tu X.D."/>
            <person name="Liu B."/>
            <person name="Hao Y."/>
            <person name="Liao X.Y."/>
            <person name="Jiang Y.T."/>
            <person name="Sun W.H."/>
            <person name="Chen J."/>
            <person name="Chen Y.Q."/>
            <person name="Ai Y."/>
            <person name="Zhai J.W."/>
            <person name="Wu S.S."/>
            <person name="Zhou Z."/>
            <person name="Hsiao Y.Y."/>
            <person name="Wu W.L."/>
            <person name="Chen Y.Y."/>
            <person name="Lin Y.F."/>
            <person name="Hsu J.L."/>
            <person name="Li C.Y."/>
            <person name="Wang Z.W."/>
            <person name="Zhao X."/>
            <person name="Zhong W.Y."/>
            <person name="Ma X.K."/>
            <person name="Ma L."/>
            <person name="Huang J."/>
            <person name="Chen G.Z."/>
            <person name="Huang M.Z."/>
            <person name="Huang L."/>
            <person name="Peng D.H."/>
            <person name="Luo Y.B."/>
            <person name="Zou S.Q."/>
            <person name="Chen S.P."/>
            <person name="Lan S."/>
            <person name="Tsai W.C."/>
            <person name="Van de Peer Y."/>
            <person name="Liu Z.J."/>
        </authorList>
    </citation>
    <scope>NUCLEOTIDE SEQUENCE [LARGE SCALE GENOMIC DNA]</scope>
    <source>
        <strain evidence="1">Lor288</strain>
    </source>
</reference>
<dbReference type="EMBL" id="JBBWWR010000018">
    <property type="protein sequence ID" value="KAK8943924.1"/>
    <property type="molecule type" value="Genomic_DNA"/>
</dbReference>
<dbReference type="Proteomes" id="UP001412067">
    <property type="component" value="Unassembled WGS sequence"/>
</dbReference>
<evidence type="ECO:0000313" key="1">
    <source>
        <dbReference type="EMBL" id="KAK8943924.1"/>
    </source>
</evidence>
<gene>
    <name evidence="1" type="ORF">KSP40_PGU017217</name>
</gene>
<comment type="caution">
    <text evidence="1">The sequence shown here is derived from an EMBL/GenBank/DDBJ whole genome shotgun (WGS) entry which is preliminary data.</text>
</comment>